<evidence type="ECO:0000313" key="2">
    <source>
        <dbReference type="Proteomes" id="UP001189429"/>
    </source>
</evidence>
<organism evidence="1 2">
    <name type="scientific">Prorocentrum cordatum</name>
    <dbReference type="NCBI Taxonomy" id="2364126"/>
    <lineage>
        <taxon>Eukaryota</taxon>
        <taxon>Sar</taxon>
        <taxon>Alveolata</taxon>
        <taxon>Dinophyceae</taxon>
        <taxon>Prorocentrales</taxon>
        <taxon>Prorocentraceae</taxon>
        <taxon>Prorocentrum</taxon>
    </lineage>
</organism>
<comment type="caution">
    <text evidence="1">The sequence shown here is derived from an EMBL/GenBank/DDBJ whole genome shotgun (WGS) entry which is preliminary data.</text>
</comment>
<reference evidence="1" key="1">
    <citation type="submission" date="2023-10" db="EMBL/GenBank/DDBJ databases">
        <authorList>
            <person name="Chen Y."/>
            <person name="Shah S."/>
            <person name="Dougan E. K."/>
            <person name="Thang M."/>
            <person name="Chan C."/>
        </authorList>
    </citation>
    <scope>NUCLEOTIDE SEQUENCE [LARGE SCALE GENOMIC DNA]</scope>
</reference>
<sequence>MFWSGSPYVSLDEQYIGDIRQRVDLFKDHLQQEDTLSRRFTSLAAPPPP</sequence>
<gene>
    <name evidence="1" type="ORF">PCOR1329_LOCUS71669</name>
</gene>
<dbReference type="EMBL" id="CAUYUJ010019527">
    <property type="protein sequence ID" value="CAK0891862.1"/>
    <property type="molecule type" value="Genomic_DNA"/>
</dbReference>
<accession>A0ABN9X1Q5</accession>
<name>A0ABN9X1Q5_9DINO</name>
<dbReference type="Proteomes" id="UP001189429">
    <property type="component" value="Unassembled WGS sequence"/>
</dbReference>
<proteinExistence type="predicted"/>
<keyword evidence="2" id="KW-1185">Reference proteome</keyword>
<evidence type="ECO:0000313" key="1">
    <source>
        <dbReference type="EMBL" id="CAK0891862.1"/>
    </source>
</evidence>
<protein>
    <submittedName>
        <fullName evidence="1">Uncharacterized protein</fullName>
    </submittedName>
</protein>